<dbReference type="GeneID" id="37272585"/>
<evidence type="ECO:0000256" key="1">
    <source>
        <dbReference type="PROSITE-ProRule" id="PRU00339"/>
    </source>
</evidence>
<dbReference type="InterPro" id="IPR011990">
    <property type="entry name" value="TPR-like_helical_dom_sf"/>
</dbReference>
<dbReference type="STRING" id="58919.A0A316ZDH9"/>
<dbReference type="PANTHER" id="PTHR46512">
    <property type="entry name" value="PEPTIDYLPROLYL ISOMERASE"/>
    <property type="match status" value="1"/>
</dbReference>
<dbReference type="SMART" id="SM00028">
    <property type="entry name" value="TPR"/>
    <property type="match status" value="2"/>
</dbReference>
<dbReference type="EMBL" id="KZ819287">
    <property type="protein sequence ID" value="PWN99579.1"/>
    <property type="molecule type" value="Genomic_DNA"/>
</dbReference>
<reference evidence="2 3" key="1">
    <citation type="journal article" date="2018" name="Mol. Biol. Evol.">
        <title>Broad Genomic Sampling Reveals a Smut Pathogenic Ancestry of the Fungal Clade Ustilaginomycotina.</title>
        <authorList>
            <person name="Kijpornyongpan T."/>
            <person name="Mondo S.J."/>
            <person name="Barry K."/>
            <person name="Sandor L."/>
            <person name="Lee J."/>
            <person name="Lipzen A."/>
            <person name="Pangilinan J."/>
            <person name="LaButti K."/>
            <person name="Hainaut M."/>
            <person name="Henrissat B."/>
            <person name="Grigoriev I.V."/>
            <person name="Spatafora J.W."/>
            <person name="Aime M.C."/>
        </authorList>
    </citation>
    <scope>NUCLEOTIDE SEQUENCE [LARGE SCALE GENOMIC DNA]</scope>
    <source>
        <strain evidence="2 3">MCA 4186</strain>
    </source>
</reference>
<dbReference type="AlphaFoldDB" id="A0A316ZDH9"/>
<name>A0A316ZDH9_9BASI</name>
<dbReference type="InterPro" id="IPR019734">
    <property type="entry name" value="TPR_rpt"/>
</dbReference>
<dbReference type="Gene3D" id="1.25.40.10">
    <property type="entry name" value="Tetratricopeptide repeat domain"/>
    <property type="match status" value="1"/>
</dbReference>
<organism evidence="2 3">
    <name type="scientific">Tilletiopsis washingtonensis</name>
    <dbReference type="NCBI Taxonomy" id="58919"/>
    <lineage>
        <taxon>Eukaryota</taxon>
        <taxon>Fungi</taxon>
        <taxon>Dikarya</taxon>
        <taxon>Basidiomycota</taxon>
        <taxon>Ustilaginomycotina</taxon>
        <taxon>Exobasidiomycetes</taxon>
        <taxon>Entylomatales</taxon>
        <taxon>Entylomatales incertae sedis</taxon>
        <taxon>Tilletiopsis</taxon>
    </lineage>
</organism>
<dbReference type="Proteomes" id="UP000245946">
    <property type="component" value="Unassembled WGS sequence"/>
</dbReference>
<dbReference type="OrthoDB" id="433738at2759"/>
<gene>
    <name evidence="2" type="ORF">FA09DRAFT_359016</name>
</gene>
<keyword evidence="1" id="KW-0802">TPR repeat</keyword>
<proteinExistence type="predicted"/>
<dbReference type="InterPro" id="IPR050754">
    <property type="entry name" value="FKBP4/5/8-like"/>
</dbReference>
<evidence type="ECO:0000313" key="3">
    <source>
        <dbReference type="Proteomes" id="UP000245946"/>
    </source>
</evidence>
<dbReference type="RefSeq" id="XP_025599858.1">
    <property type="nucleotide sequence ID" value="XM_025745041.1"/>
</dbReference>
<accession>A0A316ZDH9</accession>
<dbReference type="Pfam" id="PF14559">
    <property type="entry name" value="TPR_19"/>
    <property type="match status" value="1"/>
</dbReference>
<dbReference type="PROSITE" id="PS50005">
    <property type="entry name" value="TPR"/>
    <property type="match status" value="1"/>
</dbReference>
<feature type="repeat" description="TPR" evidence="1">
    <location>
        <begin position="81"/>
        <end position="114"/>
    </location>
</feature>
<dbReference type="SUPFAM" id="SSF48452">
    <property type="entry name" value="TPR-like"/>
    <property type="match status" value="1"/>
</dbReference>
<protein>
    <submittedName>
        <fullName evidence="2">Uncharacterized protein</fullName>
    </submittedName>
</protein>
<keyword evidence="3" id="KW-1185">Reference proteome</keyword>
<sequence length="178" mass="19464">MAPPLSYDEKLARAAAHREAGNAAFVGGSAQGALKEYWCALLALQGITAASLSQFLGPSAAQIEKTEGAEDVVTEDKKQLSLVQSNMAACYLQLKKPSRALELSTDALKSNPNNAKASFRRAKAFRELGRSREALAVLRELEARLQDPEVARERERVEKEVKEKEKEGMKGFKGLFAK</sequence>
<evidence type="ECO:0000313" key="2">
    <source>
        <dbReference type="EMBL" id="PWN99579.1"/>
    </source>
</evidence>